<accession>A0A0U4ADT2</accession>
<dbReference type="STRING" id="1411621.AUC43_15315"/>
<sequence>MPSVDLVLQKALYGTLSTAGLTFNGNPVSVYANVPPTAGAPYVVLDQISTVPLNGNVACKHWESVFQLTVLTAFEVAGQVSDLPGLDIQGQIMAALDDQYLPLTDGFQMHPIQVSQTRKLSRFTQNSVEVLRYITLKMRVYQEKNRDE</sequence>
<dbReference type="InterPro" id="IPR021508">
    <property type="entry name" value="Gp17-like"/>
</dbReference>
<dbReference type="KEGG" id="hyg:AUC43_15315"/>
<reference evidence="1 2" key="1">
    <citation type="submission" date="2015-12" db="EMBL/GenBank/DDBJ databases">
        <authorList>
            <person name="Shamseldin A."/>
            <person name="Moawad H."/>
            <person name="Abd El-Rahim W.M."/>
            <person name="Sadowsky M.J."/>
        </authorList>
    </citation>
    <scope>NUCLEOTIDE SEQUENCE [LARGE SCALE GENOMIC DNA]</scope>
    <source>
        <strain evidence="1 2">DG5B</strain>
    </source>
</reference>
<name>A0A0U4ADT2_9BACT</name>
<dbReference type="InterPro" id="IPR053745">
    <property type="entry name" value="Viral_Tail_Comp_sf"/>
</dbReference>
<dbReference type="OrthoDB" id="9959813at2"/>
<evidence type="ECO:0000313" key="2">
    <source>
        <dbReference type="Proteomes" id="UP000059542"/>
    </source>
</evidence>
<protein>
    <recommendedName>
        <fullName evidence="3">DUF3168 domain-containing protein</fullName>
    </recommendedName>
</protein>
<organism evidence="1 2">
    <name type="scientific">Hymenobacter sedentarius</name>
    <dbReference type="NCBI Taxonomy" id="1411621"/>
    <lineage>
        <taxon>Bacteria</taxon>
        <taxon>Pseudomonadati</taxon>
        <taxon>Bacteroidota</taxon>
        <taxon>Cytophagia</taxon>
        <taxon>Cytophagales</taxon>
        <taxon>Hymenobacteraceae</taxon>
        <taxon>Hymenobacter</taxon>
    </lineage>
</organism>
<dbReference type="Gene3D" id="3.30.2000.30">
    <property type="match status" value="1"/>
</dbReference>
<dbReference type="Proteomes" id="UP000059542">
    <property type="component" value="Chromosome"/>
</dbReference>
<dbReference type="EMBL" id="CP013909">
    <property type="protein sequence ID" value="ALW86332.1"/>
    <property type="molecule type" value="Genomic_DNA"/>
</dbReference>
<evidence type="ECO:0008006" key="3">
    <source>
        <dbReference type="Google" id="ProtNLM"/>
    </source>
</evidence>
<keyword evidence="2" id="KW-1185">Reference proteome</keyword>
<dbReference type="RefSeq" id="WP_068195530.1">
    <property type="nucleotide sequence ID" value="NZ_CP013909.1"/>
</dbReference>
<evidence type="ECO:0000313" key="1">
    <source>
        <dbReference type="EMBL" id="ALW86332.1"/>
    </source>
</evidence>
<dbReference type="Pfam" id="PF11367">
    <property type="entry name" value="Tail_completion_gp17"/>
    <property type="match status" value="1"/>
</dbReference>
<proteinExistence type="predicted"/>
<dbReference type="AlphaFoldDB" id="A0A0U4ADT2"/>
<gene>
    <name evidence="1" type="ORF">AUC43_15315</name>
</gene>